<sequence>MRITQSLHKSARTMPNSIATIFGTRQRSFGLIKERVERIAAGLQSLGISSGSRIAILAHNSDNYIELMLAIFWAGGIAVPLNTRWSIAELTDALSDSGASMLFYEEHFYAATDALNRQKLPKLTQILCMSEKNGCSDYEQLVLNSQPVIDVQRSGNDTAVLLFTGGTTGRSKAVMLSHANLVAAGISQQAAGCGTSGGVYLHVAPMFHMADIQMMVNHFLTGGTHCVLPSFEPRSVLECIKQYGVTDVLLVPSMIQALVSHPDFLIADLCSLRTIFYGAAPMPQSLLERVIKVMPACEFIQGYGMTETCLLTMLPACYHINITDEIGGRRISSAGLELPLTELRIADDKGQECRRGEIGEIQVRGASVMSGYWNSPELTRQAFLNDWLRTGDLAFRDEEGFVHIVDRLKDMIITGGENVYSSEVENVLSRHPSVSQCAVIGMPDEVWGERVHAVIVTDKEMDRRALIDYCKLNLTAYKVPKSISVIDAMPLSPAGKILKSELRAIELSKAKSNLAQ</sequence>
<keyword evidence="4" id="KW-1185">Reference proteome</keyword>
<keyword evidence="3" id="KW-0436">Ligase</keyword>
<evidence type="ECO:0000259" key="1">
    <source>
        <dbReference type="Pfam" id="PF00501"/>
    </source>
</evidence>
<dbReference type="Proteomes" id="UP000274695">
    <property type="component" value="Unassembled WGS sequence"/>
</dbReference>
<accession>A0ABX9W5P1</accession>
<dbReference type="SUPFAM" id="SSF56801">
    <property type="entry name" value="Acetyl-CoA synthetase-like"/>
    <property type="match status" value="1"/>
</dbReference>
<dbReference type="Gene3D" id="3.40.50.12780">
    <property type="entry name" value="N-terminal domain of ligase-like"/>
    <property type="match status" value="1"/>
</dbReference>
<dbReference type="InterPro" id="IPR020845">
    <property type="entry name" value="AMP-binding_CS"/>
</dbReference>
<evidence type="ECO:0000313" key="3">
    <source>
        <dbReference type="EMBL" id="RNL66749.1"/>
    </source>
</evidence>
<dbReference type="Gene3D" id="3.30.300.30">
    <property type="match status" value="1"/>
</dbReference>
<dbReference type="Pfam" id="PF00501">
    <property type="entry name" value="AMP-binding"/>
    <property type="match status" value="1"/>
</dbReference>
<dbReference type="InterPro" id="IPR050237">
    <property type="entry name" value="ATP-dep_AMP-bd_enzyme"/>
</dbReference>
<dbReference type="InterPro" id="IPR025110">
    <property type="entry name" value="AMP-bd_C"/>
</dbReference>
<dbReference type="InterPro" id="IPR045851">
    <property type="entry name" value="AMP-bd_C_sf"/>
</dbReference>
<comment type="caution">
    <text evidence="3">The sequence shown here is derived from an EMBL/GenBank/DDBJ whole genome shotgun (WGS) entry which is preliminary data.</text>
</comment>
<name>A0ABX9W5P1_9GAMM</name>
<dbReference type="InterPro" id="IPR042099">
    <property type="entry name" value="ANL_N_sf"/>
</dbReference>
<dbReference type="EMBL" id="RHGB01000003">
    <property type="protein sequence ID" value="RNL66749.1"/>
    <property type="molecule type" value="Genomic_DNA"/>
</dbReference>
<gene>
    <name evidence="3" type="ORF">D0911_04230</name>
</gene>
<feature type="domain" description="AMP-dependent synthetase/ligase" evidence="1">
    <location>
        <begin position="8"/>
        <end position="373"/>
    </location>
</feature>
<dbReference type="RefSeq" id="WP_123181616.1">
    <property type="nucleotide sequence ID" value="NZ_RHGB01000003.1"/>
</dbReference>
<dbReference type="GO" id="GO:0016874">
    <property type="term" value="F:ligase activity"/>
    <property type="evidence" value="ECO:0007669"/>
    <property type="project" value="UniProtKB-KW"/>
</dbReference>
<evidence type="ECO:0000313" key="4">
    <source>
        <dbReference type="Proteomes" id="UP000274695"/>
    </source>
</evidence>
<organism evidence="3 4">
    <name type="scientific">Zhongshania marina</name>
    <dbReference type="NCBI Taxonomy" id="2304603"/>
    <lineage>
        <taxon>Bacteria</taxon>
        <taxon>Pseudomonadati</taxon>
        <taxon>Pseudomonadota</taxon>
        <taxon>Gammaproteobacteria</taxon>
        <taxon>Cellvibrionales</taxon>
        <taxon>Spongiibacteraceae</taxon>
        <taxon>Zhongshania</taxon>
    </lineage>
</organism>
<dbReference type="CDD" id="cd17631">
    <property type="entry name" value="FACL_FadD13-like"/>
    <property type="match status" value="1"/>
</dbReference>
<dbReference type="PANTHER" id="PTHR43767">
    <property type="entry name" value="LONG-CHAIN-FATTY-ACID--COA LIGASE"/>
    <property type="match status" value="1"/>
</dbReference>
<dbReference type="PANTHER" id="PTHR43767:SF1">
    <property type="entry name" value="NONRIBOSOMAL PEPTIDE SYNTHASE PES1 (EUROFUNG)-RELATED"/>
    <property type="match status" value="1"/>
</dbReference>
<evidence type="ECO:0000259" key="2">
    <source>
        <dbReference type="Pfam" id="PF13193"/>
    </source>
</evidence>
<protein>
    <submittedName>
        <fullName evidence="3">Long-chain fatty acid--CoA ligase</fullName>
    </submittedName>
</protein>
<dbReference type="PROSITE" id="PS00455">
    <property type="entry name" value="AMP_BINDING"/>
    <property type="match status" value="1"/>
</dbReference>
<proteinExistence type="predicted"/>
<feature type="domain" description="AMP-binding enzyme C-terminal" evidence="2">
    <location>
        <begin position="423"/>
        <end position="496"/>
    </location>
</feature>
<dbReference type="InterPro" id="IPR000873">
    <property type="entry name" value="AMP-dep_synth/lig_dom"/>
</dbReference>
<dbReference type="Pfam" id="PF13193">
    <property type="entry name" value="AMP-binding_C"/>
    <property type="match status" value="1"/>
</dbReference>
<reference evidence="3 4" key="1">
    <citation type="submission" date="2018-10" db="EMBL/GenBank/DDBJ databases">
        <title>Draft genome sequence of Zhongshania sp. DSW25-10.</title>
        <authorList>
            <person name="Oh J."/>
        </authorList>
    </citation>
    <scope>NUCLEOTIDE SEQUENCE [LARGE SCALE GENOMIC DNA]</scope>
    <source>
        <strain evidence="3 4">DSW25-10</strain>
    </source>
</reference>